<evidence type="ECO:0008006" key="3">
    <source>
        <dbReference type="Google" id="ProtNLM"/>
    </source>
</evidence>
<dbReference type="OrthoDB" id="1041689at2759"/>
<evidence type="ECO:0000313" key="2">
    <source>
        <dbReference type="Proteomes" id="UP000467841"/>
    </source>
</evidence>
<gene>
    <name evidence="1" type="ORF">MERR_LOCUS27634</name>
</gene>
<sequence>MPGDIDQFKDKFEQGQWILLWGFKVVEESRSMRTTNSRYRIEILNSMLEARAKGLLLRPTRFYDIFTRGIDSQYLIDIVGLYNVGEIKEWPVTAYRYRDCELQFDLIDATREAVLMCFACGDLAKEFHRLYQERKDGIVFCFLRYWRLDYQGCNGSIILCSTGSCSNFLFDLIDKDVQDFKDV</sequence>
<keyword evidence="2" id="KW-1185">Reference proteome</keyword>
<proteinExistence type="predicted"/>
<comment type="caution">
    <text evidence="1">The sequence shown here is derived from an EMBL/GenBank/DDBJ whole genome shotgun (WGS) entry which is preliminary data.</text>
</comment>
<dbReference type="AlphaFoldDB" id="A0A6D2JFR4"/>
<accession>A0A6D2JFR4</accession>
<name>A0A6D2JFR4_9BRAS</name>
<dbReference type="Proteomes" id="UP000467841">
    <property type="component" value="Unassembled WGS sequence"/>
</dbReference>
<evidence type="ECO:0000313" key="1">
    <source>
        <dbReference type="EMBL" id="CAA7040399.1"/>
    </source>
</evidence>
<protein>
    <recommendedName>
        <fullName evidence="3">DUF223 domain-containing protein</fullName>
    </recommendedName>
</protein>
<dbReference type="EMBL" id="CACVBM020001229">
    <property type="protein sequence ID" value="CAA7040399.1"/>
    <property type="molecule type" value="Genomic_DNA"/>
</dbReference>
<organism evidence="1 2">
    <name type="scientific">Microthlaspi erraticum</name>
    <dbReference type="NCBI Taxonomy" id="1685480"/>
    <lineage>
        <taxon>Eukaryota</taxon>
        <taxon>Viridiplantae</taxon>
        <taxon>Streptophyta</taxon>
        <taxon>Embryophyta</taxon>
        <taxon>Tracheophyta</taxon>
        <taxon>Spermatophyta</taxon>
        <taxon>Magnoliopsida</taxon>
        <taxon>eudicotyledons</taxon>
        <taxon>Gunneridae</taxon>
        <taxon>Pentapetalae</taxon>
        <taxon>rosids</taxon>
        <taxon>malvids</taxon>
        <taxon>Brassicales</taxon>
        <taxon>Brassicaceae</taxon>
        <taxon>Coluteocarpeae</taxon>
        <taxon>Microthlaspi</taxon>
    </lineage>
</organism>
<reference evidence="1" key="1">
    <citation type="submission" date="2020-01" db="EMBL/GenBank/DDBJ databases">
        <authorList>
            <person name="Mishra B."/>
        </authorList>
    </citation>
    <scope>NUCLEOTIDE SEQUENCE [LARGE SCALE GENOMIC DNA]</scope>
</reference>